<evidence type="ECO:0000259" key="2">
    <source>
        <dbReference type="Pfam" id="PF03713"/>
    </source>
</evidence>
<evidence type="ECO:0000256" key="1">
    <source>
        <dbReference type="SAM" id="Phobius"/>
    </source>
</evidence>
<dbReference type="EMBL" id="AP017656">
    <property type="protein sequence ID" value="BAV66428.1"/>
    <property type="molecule type" value="Genomic_DNA"/>
</dbReference>
<accession>A0A1E1F7C8</accession>
<dbReference type="AlphaFoldDB" id="A0A1E1F7C8"/>
<feature type="domain" description="DUF305" evidence="2">
    <location>
        <begin position="119"/>
        <end position="173"/>
    </location>
</feature>
<dbReference type="InterPro" id="IPR012347">
    <property type="entry name" value="Ferritin-like"/>
</dbReference>
<reference evidence="3 4" key="1">
    <citation type="submission" date="2016-10" db="EMBL/GenBank/DDBJ databases">
        <title>Complete Genome Sequence of the Nonylphenol-Degrading Bacterium Sphingobium cloacae JCM 10874T.</title>
        <authorList>
            <person name="Ootsuka M."/>
            <person name="Nishizawa T."/>
            <person name="Ohta H."/>
        </authorList>
    </citation>
    <scope>NUCLEOTIDE SEQUENCE [LARGE SCALE GENOMIC DNA]</scope>
    <source>
        <strain evidence="3 4">JCM 10874</strain>
        <plasmid evidence="4">psclo_2 dna</plasmid>
    </source>
</reference>
<evidence type="ECO:0000313" key="4">
    <source>
        <dbReference type="Proteomes" id="UP000218272"/>
    </source>
</evidence>
<dbReference type="Pfam" id="PF03713">
    <property type="entry name" value="DUF305"/>
    <property type="match status" value="1"/>
</dbReference>
<proteinExistence type="predicted"/>
<dbReference type="Gene3D" id="1.20.1260.10">
    <property type="match status" value="1"/>
</dbReference>
<geneLocation type="plasmid" evidence="4">
    <name>psclo_2 dna</name>
</geneLocation>
<gene>
    <name evidence="3" type="ORF">SCLO_2000950</name>
</gene>
<feature type="transmembrane region" description="Helical" evidence="1">
    <location>
        <begin position="98"/>
        <end position="115"/>
    </location>
</feature>
<dbReference type="KEGG" id="sclo:SCLO_2000950"/>
<organism evidence="3 4">
    <name type="scientific">Sphingobium cloacae</name>
    <dbReference type="NCBI Taxonomy" id="120107"/>
    <lineage>
        <taxon>Bacteria</taxon>
        <taxon>Pseudomonadati</taxon>
        <taxon>Pseudomonadota</taxon>
        <taxon>Alphaproteobacteria</taxon>
        <taxon>Sphingomonadales</taxon>
        <taxon>Sphingomonadaceae</taxon>
        <taxon>Sphingobium</taxon>
    </lineage>
</organism>
<sequence>MDALACPATRDTARRTYAGGRHQHGRVAMMKNAYVSLAVQTVVSGIIMYFVMFVMIDSLGSFYNNLNMFYMTLMMVAPMVVAMILAMRHMFPSRAANSALIIGSIAVFLGSYALIRTQTTIGDRAFTRSMIPHHSGAILMCQEASLRDPELKALCGEIIKGQRREIDQMKAILPRL</sequence>
<dbReference type="InterPro" id="IPR005183">
    <property type="entry name" value="DUF305_CopM-like"/>
</dbReference>
<feature type="transmembrane region" description="Helical" evidence="1">
    <location>
        <begin position="33"/>
        <end position="56"/>
    </location>
</feature>
<name>A0A1E1F7C8_9SPHN</name>
<keyword evidence="1" id="KW-1133">Transmembrane helix</keyword>
<keyword evidence="4" id="KW-1185">Reference proteome</keyword>
<keyword evidence="3" id="KW-0614">Plasmid</keyword>
<dbReference type="Proteomes" id="UP000218272">
    <property type="component" value="Plasmid pSCLO_2"/>
</dbReference>
<keyword evidence="1" id="KW-0812">Transmembrane</keyword>
<evidence type="ECO:0000313" key="3">
    <source>
        <dbReference type="EMBL" id="BAV66428.1"/>
    </source>
</evidence>
<protein>
    <recommendedName>
        <fullName evidence="2">DUF305 domain-containing protein</fullName>
    </recommendedName>
</protein>
<feature type="transmembrane region" description="Helical" evidence="1">
    <location>
        <begin position="68"/>
        <end position="86"/>
    </location>
</feature>
<keyword evidence="1" id="KW-0472">Membrane</keyword>